<feature type="transmembrane region" description="Helical" evidence="1">
    <location>
        <begin position="75"/>
        <end position="94"/>
    </location>
</feature>
<keyword evidence="1" id="KW-0812">Transmembrane</keyword>
<evidence type="ECO:0000313" key="2">
    <source>
        <dbReference type="EMBL" id="OGG11991.1"/>
    </source>
</evidence>
<dbReference type="AlphaFoldDB" id="A0A1F5ZHV6"/>
<feature type="transmembrane region" description="Helical" evidence="1">
    <location>
        <begin position="304"/>
        <end position="330"/>
    </location>
</feature>
<keyword evidence="1" id="KW-1133">Transmembrane helix</keyword>
<feature type="transmembrane region" description="Helical" evidence="1">
    <location>
        <begin position="393"/>
        <end position="413"/>
    </location>
</feature>
<evidence type="ECO:0000313" key="3">
    <source>
        <dbReference type="Proteomes" id="UP000177268"/>
    </source>
</evidence>
<feature type="transmembrane region" description="Helical" evidence="1">
    <location>
        <begin position="425"/>
        <end position="448"/>
    </location>
</feature>
<sequence>MRIYERLKSWTLDNVLLVLILLLGSVILSRLAPTLVNYTNTVAAPEEFVSQANVAGDFWNGVIKPAILMKHGENFYLSTGIYGPSLSVITIPLLEFAQNRGLCFEATCTSIFYQWLLLAAICGYAFFIFWITHTHPEARPVFLLFLFAFLLGIPGSMGLVRGNVDILYSLLFGIVLVLAQSKTDHKTKTNLFVPIIVGILLGFLTNSKLFFLPFSILIILTTPGAPAIAAVSILTFFAFLYLPHVYGAPSTLTQLLDATKNFEQSVTFTTYDSINFNHSFTAFTSLATDAVSRQSWHPNREYKIIGILSGILFLFTFVLPIVMDVPMRLLKKIPRYVRHLLAHRCDNRLQILAIVYVIAFINLVPEISFNYRLYYSLPLLFILYLDTKHRSTARWYLILSLCFLGIKGLWVLMTQEPKGMTIFDIRATNVFVVLHFFFLIKAAIAHVLDYSSRE</sequence>
<reference evidence="2 3" key="1">
    <citation type="journal article" date="2016" name="Nat. Commun.">
        <title>Thousands of microbial genomes shed light on interconnected biogeochemical processes in an aquifer system.</title>
        <authorList>
            <person name="Anantharaman K."/>
            <person name="Brown C.T."/>
            <person name="Hug L.A."/>
            <person name="Sharon I."/>
            <person name="Castelle C.J."/>
            <person name="Probst A.J."/>
            <person name="Thomas B.C."/>
            <person name="Singh A."/>
            <person name="Wilkins M.J."/>
            <person name="Karaoz U."/>
            <person name="Brodie E.L."/>
            <person name="Williams K.H."/>
            <person name="Hubbard S.S."/>
            <person name="Banfield J.F."/>
        </authorList>
    </citation>
    <scope>NUCLEOTIDE SEQUENCE [LARGE SCALE GENOMIC DNA]</scope>
</reference>
<gene>
    <name evidence="2" type="ORF">A2Z00_02075</name>
</gene>
<dbReference type="Proteomes" id="UP000177268">
    <property type="component" value="Unassembled WGS sequence"/>
</dbReference>
<comment type="caution">
    <text evidence="2">The sequence shown here is derived from an EMBL/GenBank/DDBJ whole genome shotgun (WGS) entry which is preliminary data.</text>
</comment>
<keyword evidence="1" id="KW-0472">Membrane</keyword>
<feature type="transmembrane region" description="Helical" evidence="1">
    <location>
        <begin position="115"/>
        <end position="132"/>
    </location>
</feature>
<name>A0A1F5ZHV6_9BACT</name>
<dbReference type="EMBL" id="MFIZ01000007">
    <property type="protein sequence ID" value="OGG11991.1"/>
    <property type="molecule type" value="Genomic_DNA"/>
</dbReference>
<feature type="transmembrane region" description="Helical" evidence="1">
    <location>
        <begin position="12"/>
        <end position="32"/>
    </location>
</feature>
<proteinExistence type="predicted"/>
<feature type="transmembrane region" description="Helical" evidence="1">
    <location>
        <begin position="227"/>
        <end position="246"/>
    </location>
</feature>
<feature type="transmembrane region" description="Helical" evidence="1">
    <location>
        <begin position="195"/>
        <end position="220"/>
    </location>
</feature>
<feature type="transmembrane region" description="Helical" evidence="1">
    <location>
        <begin position="138"/>
        <end position="159"/>
    </location>
</feature>
<feature type="transmembrane region" description="Helical" evidence="1">
    <location>
        <begin position="351"/>
        <end position="373"/>
    </location>
</feature>
<protein>
    <submittedName>
        <fullName evidence="2">Uncharacterized protein</fullName>
    </submittedName>
</protein>
<accession>A0A1F5ZHV6</accession>
<evidence type="ECO:0000256" key="1">
    <source>
        <dbReference type="SAM" id="Phobius"/>
    </source>
</evidence>
<organism evidence="2 3">
    <name type="scientific">Candidatus Gottesmanbacteria bacterium RBG_13_45_10</name>
    <dbReference type="NCBI Taxonomy" id="1798370"/>
    <lineage>
        <taxon>Bacteria</taxon>
        <taxon>Candidatus Gottesmaniibacteriota</taxon>
    </lineage>
</organism>